<dbReference type="Proteomes" id="UP001218629">
    <property type="component" value="Chromosome"/>
</dbReference>
<evidence type="ECO:0000313" key="3">
    <source>
        <dbReference type="Proteomes" id="UP001218629"/>
    </source>
</evidence>
<dbReference type="Pfam" id="PF22768">
    <property type="entry name" value="SPP1_Dit"/>
    <property type="match status" value="1"/>
</dbReference>
<gene>
    <name evidence="2" type="ORF">MOV08_05255</name>
</gene>
<keyword evidence="3" id="KW-1185">Reference proteome</keyword>
<proteinExistence type="predicted"/>
<dbReference type="EMBL" id="CP095749">
    <property type="protein sequence ID" value="WEB38768.1"/>
    <property type="molecule type" value="Genomic_DNA"/>
</dbReference>
<evidence type="ECO:0000313" key="2">
    <source>
        <dbReference type="EMBL" id="WEB38768.1"/>
    </source>
</evidence>
<protein>
    <submittedName>
        <fullName evidence="2">Phage tail family protein</fullName>
    </submittedName>
</protein>
<dbReference type="Gene3D" id="2.60.120.860">
    <property type="match status" value="1"/>
</dbReference>
<feature type="domain" description="Siphovirus-type tail component C-terminal" evidence="1">
    <location>
        <begin position="226"/>
        <end position="329"/>
    </location>
</feature>
<organism evidence="2 3">
    <name type="scientific">Streptomyces yunnanensis</name>
    <dbReference type="NCBI Taxonomy" id="156453"/>
    <lineage>
        <taxon>Bacteria</taxon>
        <taxon>Bacillati</taxon>
        <taxon>Actinomycetota</taxon>
        <taxon>Actinomycetes</taxon>
        <taxon>Kitasatosporales</taxon>
        <taxon>Streptomycetaceae</taxon>
        <taxon>Streptomyces</taxon>
    </lineage>
</organism>
<sequence length="335" mass="37328">MPIPATYDYFPDHDGGGDKEKYKPVTWPHTFVTWSGSDGRIIPLTGDLTCRDNPAGIGIMWGPQAFDMPSYDVKADAIPNMDGSLFKSARATSRDVTIPIRIQALDRKSLIQLKQYLFHSLNPLRGPGRITVTEGDGHPRHLECYYVDGAQGNEGRDQAGFYWITYALVFRAMDPYWYANRHDQVEWHIYKDDAKPFLSDHFLPLQVGATGFKPGDPVTVTNDSSLDCWPMWTVEGPISSMAVKNLTTGQSFDFLDNFTIQVGEKVTIDTTPGVKSVILRDKKGEENLWPQVKPASAMWSLIPGDNQITITGAEPGDATVVRVTYVPRYLSYSGG</sequence>
<evidence type="ECO:0000259" key="1">
    <source>
        <dbReference type="Pfam" id="PF22768"/>
    </source>
</evidence>
<name>A0ABY8A1G7_9ACTN</name>
<reference evidence="2 3" key="1">
    <citation type="submission" date="2022-03" db="EMBL/GenBank/DDBJ databases">
        <title>Streptomyces yunnanensis P86,complete genome.</title>
        <authorList>
            <person name="Chen S."/>
            <person name="Zhang Q."/>
        </authorList>
    </citation>
    <scope>NUCLEOTIDE SEQUENCE [LARGE SCALE GENOMIC DNA]</scope>
    <source>
        <strain evidence="2 3">P86</strain>
    </source>
</reference>
<dbReference type="RefSeq" id="WP_275306526.1">
    <property type="nucleotide sequence ID" value="NZ_CP095749.1"/>
</dbReference>
<accession>A0ABY8A1G7</accession>
<dbReference type="InterPro" id="IPR054738">
    <property type="entry name" value="Siphovirus-type_tail_C"/>
</dbReference>